<comment type="subcellular location">
    <subcellularLocation>
        <location evidence="1">Cell membrane</location>
        <topology evidence="1">Multi-pass membrane protein</topology>
    </subcellularLocation>
</comment>
<feature type="transmembrane region" description="Helical" evidence="6">
    <location>
        <begin position="272"/>
        <end position="292"/>
    </location>
</feature>
<evidence type="ECO:0000256" key="3">
    <source>
        <dbReference type="ARBA" id="ARBA00022989"/>
    </source>
</evidence>
<organism evidence="8 9">
    <name type="scientific">Geodermatophilus amargosae</name>
    <dbReference type="NCBI Taxonomy" id="1296565"/>
    <lineage>
        <taxon>Bacteria</taxon>
        <taxon>Bacillati</taxon>
        <taxon>Actinomycetota</taxon>
        <taxon>Actinomycetes</taxon>
        <taxon>Geodermatophilales</taxon>
        <taxon>Geodermatophilaceae</taxon>
        <taxon>Geodermatophilus</taxon>
    </lineage>
</organism>
<feature type="transmembrane region" description="Helical" evidence="6">
    <location>
        <begin position="342"/>
        <end position="361"/>
    </location>
</feature>
<dbReference type="InterPro" id="IPR011701">
    <property type="entry name" value="MFS"/>
</dbReference>
<dbReference type="SUPFAM" id="SSF103473">
    <property type="entry name" value="MFS general substrate transporter"/>
    <property type="match status" value="1"/>
</dbReference>
<keyword evidence="9" id="KW-1185">Reference proteome</keyword>
<feature type="transmembrane region" description="Helical" evidence="6">
    <location>
        <begin position="221"/>
        <end position="240"/>
    </location>
</feature>
<feature type="transmembrane region" description="Helical" evidence="6">
    <location>
        <begin position="60"/>
        <end position="84"/>
    </location>
</feature>
<evidence type="ECO:0000256" key="2">
    <source>
        <dbReference type="ARBA" id="ARBA00022692"/>
    </source>
</evidence>
<dbReference type="PANTHER" id="PTHR23528:SF1">
    <property type="entry name" value="MAJOR FACILITATOR SUPERFAMILY (MFS) PROFILE DOMAIN-CONTAINING PROTEIN"/>
    <property type="match status" value="1"/>
</dbReference>
<dbReference type="AlphaFoldDB" id="A0A1I7D583"/>
<dbReference type="EMBL" id="FPBA01000034">
    <property type="protein sequence ID" value="SFU06849.1"/>
    <property type="molecule type" value="Genomic_DNA"/>
</dbReference>
<proteinExistence type="predicted"/>
<feature type="transmembrane region" description="Helical" evidence="6">
    <location>
        <begin position="405"/>
        <end position="428"/>
    </location>
</feature>
<evidence type="ECO:0000259" key="7">
    <source>
        <dbReference type="PROSITE" id="PS50850"/>
    </source>
</evidence>
<dbReference type="GO" id="GO:0005886">
    <property type="term" value="C:plasma membrane"/>
    <property type="evidence" value="ECO:0007669"/>
    <property type="project" value="UniProtKB-SubCell"/>
</dbReference>
<feature type="transmembrane region" description="Helical" evidence="6">
    <location>
        <begin position="159"/>
        <end position="181"/>
    </location>
</feature>
<feature type="transmembrane region" description="Helical" evidence="6">
    <location>
        <begin position="193"/>
        <end position="215"/>
    </location>
</feature>
<dbReference type="Proteomes" id="UP000199546">
    <property type="component" value="Unassembled WGS sequence"/>
</dbReference>
<keyword evidence="3 6" id="KW-1133">Transmembrane helix</keyword>
<keyword evidence="2 6" id="KW-0812">Transmembrane</keyword>
<protein>
    <submittedName>
        <fullName evidence="8">Na+/melibiose symporter</fullName>
    </submittedName>
</protein>
<dbReference type="GO" id="GO:0022857">
    <property type="term" value="F:transmembrane transporter activity"/>
    <property type="evidence" value="ECO:0007669"/>
    <property type="project" value="InterPro"/>
</dbReference>
<reference evidence="9" key="1">
    <citation type="submission" date="2016-10" db="EMBL/GenBank/DDBJ databases">
        <authorList>
            <person name="Varghese N."/>
            <person name="Submissions S."/>
        </authorList>
    </citation>
    <scope>NUCLEOTIDE SEQUENCE [LARGE SCALE GENOMIC DNA]</scope>
    <source>
        <strain evidence="9">DSM 46136</strain>
    </source>
</reference>
<feature type="transmembrane region" description="Helical" evidence="6">
    <location>
        <begin position="134"/>
        <end position="153"/>
    </location>
</feature>
<dbReference type="InterPro" id="IPR036259">
    <property type="entry name" value="MFS_trans_sf"/>
</dbReference>
<dbReference type="Pfam" id="PF07690">
    <property type="entry name" value="MFS_1"/>
    <property type="match status" value="1"/>
</dbReference>
<feature type="transmembrane region" description="Helical" evidence="6">
    <location>
        <begin position="367"/>
        <end position="393"/>
    </location>
</feature>
<evidence type="ECO:0000256" key="4">
    <source>
        <dbReference type="ARBA" id="ARBA00023136"/>
    </source>
</evidence>
<dbReference type="Gene3D" id="1.20.1250.20">
    <property type="entry name" value="MFS general substrate transporter like domains"/>
    <property type="match status" value="2"/>
</dbReference>
<evidence type="ECO:0000313" key="8">
    <source>
        <dbReference type="EMBL" id="SFU06849.1"/>
    </source>
</evidence>
<name>A0A1I7D583_9ACTN</name>
<evidence type="ECO:0000256" key="1">
    <source>
        <dbReference type="ARBA" id="ARBA00004651"/>
    </source>
</evidence>
<keyword evidence="4 6" id="KW-0472">Membrane</keyword>
<evidence type="ECO:0000313" key="9">
    <source>
        <dbReference type="Proteomes" id="UP000199546"/>
    </source>
</evidence>
<dbReference type="PROSITE" id="PS50850">
    <property type="entry name" value="MFS"/>
    <property type="match status" value="1"/>
</dbReference>
<accession>A0A1I7D583</accession>
<dbReference type="PANTHER" id="PTHR23528">
    <property type="match status" value="1"/>
</dbReference>
<dbReference type="OrthoDB" id="7584869at2"/>
<feature type="domain" description="Major facilitator superfamily (MFS) profile" evidence="7">
    <location>
        <begin position="62"/>
        <end position="457"/>
    </location>
</feature>
<feature type="transmembrane region" description="Helical" evidence="6">
    <location>
        <begin position="96"/>
        <end position="113"/>
    </location>
</feature>
<feature type="transmembrane region" description="Helical" evidence="6">
    <location>
        <begin position="312"/>
        <end position="330"/>
    </location>
</feature>
<feature type="transmembrane region" description="Helical" evidence="6">
    <location>
        <begin position="434"/>
        <end position="453"/>
    </location>
</feature>
<gene>
    <name evidence="8" type="ORF">SAMN05660657_05324</name>
</gene>
<feature type="region of interest" description="Disordered" evidence="5">
    <location>
        <begin position="1"/>
        <end position="26"/>
    </location>
</feature>
<dbReference type="RefSeq" id="WP_093584455.1">
    <property type="nucleotide sequence ID" value="NZ_FPBA01000034.1"/>
</dbReference>
<evidence type="ECO:0000256" key="5">
    <source>
        <dbReference type="SAM" id="MobiDB-lite"/>
    </source>
</evidence>
<evidence type="ECO:0000256" key="6">
    <source>
        <dbReference type="SAM" id="Phobius"/>
    </source>
</evidence>
<sequence>MCAAVPPGNPSRAGRSGTPPSGFNRRPTAALDALEHRSAVEEAELEHESPVSHRVGWGLVALYALAYMGTWLMLLSPVLVTLALKVKSLVGTQDGPGALGLVAGVGALLAMLSTPIFGKLSDRTTSRLGMRRPWMIMGLIGGAVGLLIVVLARSIPVVLLGWCIAQLALNALLVAQVAVLLDHMPASQRGTVSGVLGACLPIALIVGSFVVQLAAPNQAAMFLLPVAVGGVFVVLFAVVLKDRRLVPAHKPPWSGRELARTFYVNPRRQPDFAWAWGSRFLFILAFSFLTTYQAFYLLDTLGSAEADVPQQVFLATLVFSALTVVSSVVGGRLSDATGRRKVFVLIAAVVYGIALFFVAAAGQFDGFLIGMAIAGVGFGVYAAVGLALVADVLPDPNNAAKDLGVFNIASAMPQSVAPAIAPAILAIGGGSYSVLFAVAGGVAVLSALAILPVRRVR</sequence>
<dbReference type="InterPro" id="IPR020846">
    <property type="entry name" value="MFS_dom"/>
</dbReference>